<evidence type="ECO:0000313" key="4">
    <source>
        <dbReference type="Proteomes" id="UP000256345"/>
    </source>
</evidence>
<dbReference type="Proteomes" id="UP000035579">
    <property type="component" value="Chromosome"/>
</dbReference>
<accession>A0AAC8TJ15</accession>
<sequence length="240" mass="25673">MIPRHTSSRPGRLGLVLGALGTLLGSTQALAFNHSGNARLLASDEAAAIKKPVLGLQRSAVPLAFGFALDTSVLADIALAPNLGVRWGLEVGPHRFVVGARYTKFLGNQILSDFVSSQQPAVKKFEIDFQGPSAYALYGLQLGPVLVQGEVRHWRYQTNTTTASGALVVNFAGNWSVVGEFGVRLQEGLPLRGAAGLRYAGENFGFSLGAAYVDVNEPLVPVNEGRFPILPTLDLSWTFR</sequence>
<dbReference type="AlphaFoldDB" id="A0AAC8TJ15"/>
<evidence type="ECO:0000313" key="2">
    <source>
        <dbReference type="EMBL" id="REG29651.1"/>
    </source>
</evidence>
<dbReference type="EMBL" id="QUMU01000007">
    <property type="protein sequence ID" value="REG29651.1"/>
    <property type="molecule type" value="Genomic_DNA"/>
</dbReference>
<dbReference type="KEGG" id="age:AA314_09529"/>
<evidence type="ECO:0000313" key="1">
    <source>
        <dbReference type="EMBL" id="AKJ07903.1"/>
    </source>
</evidence>
<dbReference type="EMBL" id="CP011509">
    <property type="protein sequence ID" value="AKJ07903.1"/>
    <property type="molecule type" value="Genomic_DNA"/>
</dbReference>
<proteinExistence type="predicted"/>
<evidence type="ECO:0000313" key="3">
    <source>
        <dbReference type="Proteomes" id="UP000035579"/>
    </source>
</evidence>
<protein>
    <submittedName>
        <fullName evidence="1">Uncharacterized protein</fullName>
    </submittedName>
</protein>
<keyword evidence="4" id="KW-1185">Reference proteome</keyword>
<gene>
    <name evidence="1" type="ORF">AA314_09529</name>
    <name evidence="2" type="ORF">ATI61_107347</name>
</gene>
<reference evidence="1 3" key="1">
    <citation type="submission" date="2015-05" db="EMBL/GenBank/DDBJ databases">
        <title>Genome assembly of Archangium gephyra DSM 2261.</title>
        <authorList>
            <person name="Sharma G."/>
            <person name="Subramanian S."/>
        </authorList>
    </citation>
    <scope>NUCLEOTIDE SEQUENCE [LARGE SCALE GENOMIC DNA]</scope>
    <source>
        <strain evidence="1 3">DSM 2261</strain>
    </source>
</reference>
<reference evidence="2 4" key="2">
    <citation type="submission" date="2018-08" db="EMBL/GenBank/DDBJ databases">
        <title>Genomic Encyclopedia of Archaeal and Bacterial Type Strains, Phase II (KMG-II): from individual species to whole genera.</title>
        <authorList>
            <person name="Goeker M."/>
        </authorList>
    </citation>
    <scope>NUCLEOTIDE SEQUENCE [LARGE SCALE GENOMIC DNA]</scope>
    <source>
        <strain evidence="2 4">DSM 2261</strain>
    </source>
</reference>
<dbReference type="Proteomes" id="UP000256345">
    <property type="component" value="Unassembled WGS sequence"/>
</dbReference>
<name>A0AAC8TJ15_9BACT</name>
<dbReference type="RefSeq" id="WP_245682792.1">
    <property type="nucleotide sequence ID" value="NZ_CP011509.1"/>
</dbReference>
<organism evidence="1 3">
    <name type="scientific">Archangium gephyra</name>
    <dbReference type="NCBI Taxonomy" id="48"/>
    <lineage>
        <taxon>Bacteria</taxon>
        <taxon>Pseudomonadati</taxon>
        <taxon>Myxococcota</taxon>
        <taxon>Myxococcia</taxon>
        <taxon>Myxococcales</taxon>
        <taxon>Cystobacterineae</taxon>
        <taxon>Archangiaceae</taxon>
        <taxon>Archangium</taxon>
    </lineage>
</organism>